<name>A0AAV1SRX3_9ROSI</name>
<reference evidence="1 2" key="1">
    <citation type="submission" date="2024-01" db="EMBL/GenBank/DDBJ databases">
        <authorList>
            <person name="Waweru B."/>
        </authorList>
    </citation>
    <scope>NUCLEOTIDE SEQUENCE [LARGE SCALE GENOMIC DNA]</scope>
</reference>
<organism evidence="1 2">
    <name type="scientific">Dovyalis caffra</name>
    <dbReference type="NCBI Taxonomy" id="77055"/>
    <lineage>
        <taxon>Eukaryota</taxon>
        <taxon>Viridiplantae</taxon>
        <taxon>Streptophyta</taxon>
        <taxon>Embryophyta</taxon>
        <taxon>Tracheophyta</taxon>
        <taxon>Spermatophyta</taxon>
        <taxon>Magnoliopsida</taxon>
        <taxon>eudicotyledons</taxon>
        <taxon>Gunneridae</taxon>
        <taxon>Pentapetalae</taxon>
        <taxon>rosids</taxon>
        <taxon>fabids</taxon>
        <taxon>Malpighiales</taxon>
        <taxon>Salicaceae</taxon>
        <taxon>Flacourtieae</taxon>
        <taxon>Dovyalis</taxon>
    </lineage>
</organism>
<sequence>MPMPTPTLTYPTLSKDHGTLLTDATGCRNVVEALQYATLTRPSMVKFLADALTKSLSRARFKFLRDKFRILSKECSA</sequence>
<evidence type="ECO:0000313" key="1">
    <source>
        <dbReference type="EMBL" id="CAK7355568.1"/>
    </source>
</evidence>
<comment type="caution">
    <text evidence="1">The sequence shown here is derived from an EMBL/GenBank/DDBJ whole genome shotgun (WGS) entry which is preliminary data.</text>
</comment>
<gene>
    <name evidence="1" type="ORF">DCAF_LOCUS25828</name>
</gene>
<proteinExistence type="predicted"/>
<accession>A0AAV1SRX3</accession>
<protein>
    <submittedName>
        <fullName evidence="1">Uncharacterized protein</fullName>
    </submittedName>
</protein>
<dbReference type="EMBL" id="CAWUPB010001195">
    <property type="protein sequence ID" value="CAK7355568.1"/>
    <property type="molecule type" value="Genomic_DNA"/>
</dbReference>
<evidence type="ECO:0000313" key="2">
    <source>
        <dbReference type="Proteomes" id="UP001314170"/>
    </source>
</evidence>
<keyword evidence="2" id="KW-1185">Reference proteome</keyword>
<dbReference type="Proteomes" id="UP001314170">
    <property type="component" value="Unassembled WGS sequence"/>
</dbReference>
<dbReference type="AlphaFoldDB" id="A0AAV1SRX3"/>